<dbReference type="InterPro" id="IPR017930">
    <property type="entry name" value="Myb_dom"/>
</dbReference>
<comment type="subcellular location">
    <subcellularLocation>
        <location evidence="1">Nucleus</location>
    </subcellularLocation>
</comment>
<evidence type="ECO:0000256" key="3">
    <source>
        <dbReference type="ARBA" id="ARBA00023015"/>
    </source>
</evidence>
<feature type="domain" description="HTH myb-type" evidence="8">
    <location>
        <begin position="77"/>
        <end position="127"/>
    </location>
</feature>
<dbReference type="InterPro" id="IPR001005">
    <property type="entry name" value="SANT/Myb"/>
</dbReference>
<dbReference type="Pfam" id="PF00249">
    <property type="entry name" value="Myb_DNA-binding"/>
    <property type="match status" value="2"/>
</dbReference>
<dbReference type="InterPro" id="IPR009057">
    <property type="entry name" value="Homeodomain-like_sf"/>
</dbReference>
<dbReference type="SUPFAM" id="SSF46689">
    <property type="entry name" value="Homeodomain-like"/>
    <property type="match status" value="1"/>
</dbReference>
<protein>
    <submittedName>
        <fullName evidence="9">Uncharacterized protein</fullName>
    </submittedName>
</protein>
<evidence type="ECO:0000256" key="1">
    <source>
        <dbReference type="ARBA" id="ARBA00004123"/>
    </source>
</evidence>
<evidence type="ECO:0000256" key="5">
    <source>
        <dbReference type="ARBA" id="ARBA00023163"/>
    </source>
</evidence>
<evidence type="ECO:0000313" key="10">
    <source>
        <dbReference type="Proteomes" id="UP000317650"/>
    </source>
</evidence>
<dbReference type="PROSITE" id="PS51294">
    <property type="entry name" value="HTH_MYB"/>
    <property type="match status" value="2"/>
</dbReference>
<evidence type="ECO:0000259" key="8">
    <source>
        <dbReference type="PROSITE" id="PS51294"/>
    </source>
</evidence>
<dbReference type="AlphaFoldDB" id="A0A4S8KF08"/>
<dbReference type="PROSITE" id="PS50090">
    <property type="entry name" value="MYB_LIKE"/>
    <property type="match status" value="2"/>
</dbReference>
<feature type="domain" description="Myb-like" evidence="7">
    <location>
        <begin position="20"/>
        <end position="72"/>
    </location>
</feature>
<dbReference type="STRING" id="52838.A0A4S8KF08"/>
<feature type="domain" description="Myb-like" evidence="7">
    <location>
        <begin position="73"/>
        <end position="123"/>
    </location>
</feature>
<gene>
    <name evidence="9" type="ORF">C4D60_Mb04t27190</name>
</gene>
<feature type="domain" description="HTH myb-type" evidence="8">
    <location>
        <begin position="20"/>
        <end position="76"/>
    </location>
</feature>
<proteinExistence type="predicted"/>
<evidence type="ECO:0000256" key="4">
    <source>
        <dbReference type="ARBA" id="ARBA00023125"/>
    </source>
</evidence>
<dbReference type="GO" id="GO:0005634">
    <property type="term" value="C:nucleus"/>
    <property type="evidence" value="ECO:0007669"/>
    <property type="project" value="UniProtKB-SubCell"/>
</dbReference>
<dbReference type="EMBL" id="PYDT01000001">
    <property type="protein sequence ID" value="THU73850.1"/>
    <property type="molecule type" value="Genomic_DNA"/>
</dbReference>
<accession>A0A4S8KF08</accession>
<keyword evidence="2" id="KW-0677">Repeat</keyword>
<evidence type="ECO:0000256" key="2">
    <source>
        <dbReference type="ARBA" id="ARBA00022737"/>
    </source>
</evidence>
<keyword evidence="6" id="KW-0539">Nucleus</keyword>
<organism evidence="9 10">
    <name type="scientific">Musa balbisiana</name>
    <name type="common">Banana</name>
    <dbReference type="NCBI Taxonomy" id="52838"/>
    <lineage>
        <taxon>Eukaryota</taxon>
        <taxon>Viridiplantae</taxon>
        <taxon>Streptophyta</taxon>
        <taxon>Embryophyta</taxon>
        <taxon>Tracheophyta</taxon>
        <taxon>Spermatophyta</taxon>
        <taxon>Magnoliopsida</taxon>
        <taxon>Liliopsida</taxon>
        <taxon>Zingiberales</taxon>
        <taxon>Musaceae</taxon>
        <taxon>Musa</taxon>
    </lineage>
</organism>
<dbReference type="GO" id="GO:0043565">
    <property type="term" value="F:sequence-specific DNA binding"/>
    <property type="evidence" value="ECO:0007669"/>
    <property type="project" value="InterPro"/>
</dbReference>
<evidence type="ECO:0000256" key="6">
    <source>
        <dbReference type="ARBA" id="ARBA00023242"/>
    </source>
</evidence>
<dbReference type="InterPro" id="IPR044676">
    <property type="entry name" value="EOBI/EOBII-like_plant"/>
</dbReference>
<dbReference type="PANTHER" id="PTHR45675:SF1">
    <property type="entry name" value="MYB TRANSCRIPTION FACTOR-RELATED"/>
    <property type="match status" value="1"/>
</dbReference>
<dbReference type="CDD" id="cd00167">
    <property type="entry name" value="SANT"/>
    <property type="match status" value="2"/>
</dbReference>
<dbReference type="Gene3D" id="1.10.10.60">
    <property type="entry name" value="Homeodomain-like"/>
    <property type="match status" value="2"/>
</dbReference>
<dbReference type="SMART" id="SM00717">
    <property type="entry name" value="SANT"/>
    <property type="match status" value="2"/>
</dbReference>
<keyword evidence="4" id="KW-0238">DNA-binding</keyword>
<dbReference type="Proteomes" id="UP000317650">
    <property type="component" value="Chromosome 4"/>
</dbReference>
<name>A0A4S8KF08_MUSBA</name>
<dbReference type="GO" id="GO:0003700">
    <property type="term" value="F:DNA-binding transcription factor activity"/>
    <property type="evidence" value="ECO:0007669"/>
    <property type="project" value="InterPro"/>
</dbReference>
<dbReference type="FunFam" id="1.10.10.60:FF:000107">
    <property type="entry name" value="MYB transcription factor"/>
    <property type="match status" value="1"/>
</dbReference>
<dbReference type="PANTHER" id="PTHR45675">
    <property type="entry name" value="MYB TRANSCRIPTION FACTOR-RELATED-RELATED"/>
    <property type="match status" value="1"/>
</dbReference>
<dbReference type="FunFam" id="1.10.10.60:FF:000011">
    <property type="entry name" value="Myb transcription factor"/>
    <property type="match status" value="1"/>
</dbReference>
<reference evidence="9 10" key="1">
    <citation type="journal article" date="2019" name="Nat. Plants">
        <title>Genome sequencing of Musa balbisiana reveals subgenome evolution and function divergence in polyploid bananas.</title>
        <authorList>
            <person name="Yao X."/>
        </authorList>
    </citation>
    <scope>NUCLEOTIDE SEQUENCE [LARGE SCALE GENOMIC DNA]</scope>
    <source>
        <strain evidence="10">cv. DH-PKW</strain>
        <tissue evidence="9">Leaves</tissue>
    </source>
</reference>
<keyword evidence="3" id="KW-0805">Transcription regulation</keyword>
<evidence type="ECO:0000259" key="7">
    <source>
        <dbReference type="PROSITE" id="PS50090"/>
    </source>
</evidence>
<keyword evidence="5" id="KW-0804">Transcription</keyword>
<evidence type="ECO:0000313" key="9">
    <source>
        <dbReference type="EMBL" id="THU73850.1"/>
    </source>
</evidence>
<comment type="caution">
    <text evidence="9">The sequence shown here is derived from an EMBL/GenBank/DDBJ whole genome shotgun (WGS) entry which is preliminary data.</text>
</comment>
<sequence>MDVHIRLPASAIQPPSGEEMEELRRGPWTVEEDLVLIKYVTEHGDGQWNALARLAGLKRTGKSCRLRWLNYLRPDIRRGNITPDEQLLILELQSRWGNRWSKIARCLPGRTDNEIKNYWRTRVQKHAKQLRCDVNSKTFRDATQHLWMPRLLERIRAASGSAPSADPPPYSLSQLLPPCPEKMAAVSSSSTSTSEEDSLLTQFSFFTTVQGGEMIQFDEQVLDVHGATGAGWTESPSTCPTNYGDFEQSGWASADLLNGDYMWSIDDL</sequence>
<keyword evidence="10" id="KW-1185">Reference proteome</keyword>